<name>X1GD31_9ZZZZ</name>
<dbReference type="EMBL" id="BARU01018381">
    <property type="protein sequence ID" value="GAH55801.1"/>
    <property type="molecule type" value="Genomic_DNA"/>
</dbReference>
<organism evidence="1">
    <name type="scientific">marine sediment metagenome</name>
    <dbReference type="NCBI Taxonomy" id="412755"/>
    <lineage>
        <taxon>unclassified sequences</taxon>
        <taxon>metagenomes</taxon>
        <taxon>ecological metagenomes</taxon>
    </lineage>
</organism>
<accession>X1GD31</accession>
<sequence length="51" mass="5968">MSHLYKVKMFSFAKLIGKGGYDGKGVNKYHIFLIYVSLNYISYLKIETLFK</sequence>
<gene>
    <name evidence="1" type="ORF">S03H2_30381</name>
</gene>
<protein>
    <submittedName>
        <fullName evidence="1">Uncharacterized protein</fullName>
    </submittedName>
</protein>
<proteinExistence type="predicted"/>
<evidence type="ECO:0000313" key="1">
    <source>
        <dbReference type="EMBL" id="GAH55801.1"/>
    </source>
</evidence>
<reference evidence="1" key="1">
    <citation type="journal article" date="2014" name="Front. Microbiol.">
        <title>High frequency of phylogenetically diverse reductive dehalogenase-homologous genes in deep subseafloor sedimentary metagenomes.</title>
        <authorList>
            <person name="Kawai M."/>
            <person name="Futagami T."/>
            <person name="Toyoda A."/>
            <person name="Takaki Y."/>
            <person name="Nishi S."/>
            <person name="Hori S."/>
            <person name="Arai W."/>
            <person name="Tsubouchi T."/>
            <person name="Morono Y."/>
            <person name="Uchiyama I."/>
            <person name="Ito T."/>
            <person name="Fujiyama A."/>
            <person name="Inagaki F."/>
            <person name="Takami H."/>
        </authorList>
    </citation>
    <scope>NUCLEOTIDE SEQUENCE</scope>
    <source>
        <strain evidence="1">Expedition CK06-06</strain>
    </source>
</reference>
<comment type="caution">
    <text evidence="1">The sequence shown here is derived from an EMBL/GenBank/DDBJ whole genome shotgun (WGS) entry which is preliminary data.</text>
</comment>
<dbReference type="AlphaFoldDB" id="X1GD31"/>